<keyword evidence="2" id="KW-1185">Reference proteome</keyword>
<evidence type="ECO:0000313" key="1">
    <source>
        <dbReference type="EMBL" id="KFM76462.1"/>
    </source>
</evidence>
<proteinExistence type="predicted"/>
<protein>
    <submittedName>
        <fullName evidence="1">Uncharacterized protein</fullName>
    </submittedName>
</protein>
<dbReference type="Proteomes" id="UP000054359">
    <property type="component" value="Unassembled WGS sequence"/>
</dbReference>
<dbReference type="OrthoDB" id="10547391at2759"/>
<gene>
    <name evidence="1" type="ORF">X975_07750</name>
</gene>
<dbReference type="EMBL" id="KK119706">
    <property type="protein sequence ID" value="KFM76462.1"/>
    <property type="molecule type" value="Genomic_DNA"/>
</dbReference>
<name>A0A087UGH3_STEMI</name>
<organism evidence="1 2">
    <name type="scientific">Stegodyphus mimosarum</name>
    <name type="common">African social velvet spider</name>
    <dbReference type="NCBI Taxonomy" id="407821"/>
    <lineage>
        <taxon>Eukaryota</taxon>
        <taxon>Metazoa</taxon>
        <taxon>Ecdysozoa</taxon>
        <taxon>Arthropoda</taxon>
        <taxon>Chelicerata</taxon>
        <taxon>Arachnida</taxon>
        <taxon>Araneae</taxon>
        <taxon>Araneomorphae</taxon>
        <taxon>Entelegynae</taxon>
        <taxon>Eresoidea</taxon>
        <taxon>Eresidae</taxon>
        <taxon>Stegodyphus</taxon>
    </lineage>
</organism>
<feature type="non-terminal residue" evidence="1">
    <location>
        <position position="90"/>
    </location>
</feature>
<evidence type="ECO:0000313" key="2">
    <source>
        <dbReference type="Proteomes" id="UP000054359"/>
    </source>
</evidence>
<sequence>MVRFVRLEISSPTIRTRLKRKYSVTNEVSLYTTSGISFSLLCLRSRTFNSFKLTKVSGRLVNEFSLKARVFKLTKPPISGGRVVNLLPYK</sequence>
<accession>A0A087UGH3</accession>
<dbReference type="AlphaFoldDB" id="A0A087UGH3"/>
<reference evidence="1 2" key="1">
    <citation type="submission" date="2013-11" db="EMBL/GenBank/DDBJ databases">
        <title>Genome sequencing of Stegodyphus mimosarum.</title>
        <authorList>
            <person name="Bechsgaard J."/>
        </authorList>
    </citation>
    <scope>NUCLEOTIDE SEQUENCE [LARGE SCALE GENOMIC DNA]</scope>
</reference>